<comment type="similarity">
    <text evidence="1">Belongs to the bacterial luciferase oxidoreductase family.</text>
</comment>
<dbReference type="GO" id="GO:0004497">
    <property type="term" value="F:monooxygenase activity"/>
    <property type="evidence" value="ECO:0007669"/>
    <property type="project" value="UniProtKB-KW"/>
</dbReference>
<dbReference type="InterPro" id="IPR050766">
    <property type="entry name" value="Bact_Lucif_Oxidored"/>
</dbReference>
<dbReference type="GO" id="GO:0005829">
    <property type="term" value="C:cytosol"/>
    <property type="evidence" value="ECO:0007669"/>
    <property type="project" value="TreeGrafter"/>
</dbReference>
<feature type="domain" description="Luciferase-like" evidence="5">
    <location>
        <begin position="1"/>
        <end position="312"/>
    </location>
</feature>
<accession>A0A0F4XVR8</accession>
<dbReference type="Proteomes" id="UP000033662">
    <property type="component" value="Unassembled WGS sequence"/>
</dbReference>
<sequence>MDIGLFMVPFRAPQTSLKDGYEWDMQVIRWADEFGLSEVWVAEHSTMRWEPVCSPELYLAAALAQTKRIKLATGANVPANHNPVALAHRLMQLDHMSQGRLIVGLGAGAYPSDHKIHGNTNPPEKMAEAVDIMRAIWEKKGPFKYEGKYWQFEVPEYDEIQQGPFFEPFQKPHPPLAMAGLSPNSKTLTEAGRNGYLPMSFNVGREYLAGHWYRYMQGAEAAGKVADRNQWRIAHNILVADTDEEAIDMAVNGAMGQAYREWMLPGYERGGFLPLMVPELGKVTANDIDIEYLAREKWLVGSPDTIVKKLQRDLDASGGFGTLIHFSFDYLDQREKYRRHFELLGTEVLPRIKGIVHKTEKLADLKRPAGITD</sequence>
<protein>
    <recommendedName>
        <fullName evidence="5">Luciferase-like domain-containing protein</fullName>
    </recommendedName>
</protein>
<evidence type="ECO:0000256" key="3">
    <source>
        <dbReference type="ARBA" id="ARBA00023002"/>
    </source>
</evidence>
<dbReference type="Gene3D" id="3.20.20.30">
    <property type="entry name" value="Luciferase-like domain"/>
    <property type="match status" value="1"/>
</dbReference>
<dbReference type="AlphaFoldDB" id="A0A0F4XVR8"/>
<evidence type="ECO:0000313" key="7">
    <source>
        <dbReference type="Proteomes" id="UP000033662"/>
    </source>
</evidence>
<dbReference type="PATRIC" id="fig|132476.4.peg.158"/>
<comment type="caution">
    <text evidence="6">The sequence shown here is derived from an EMBL/GenBank/DDBJ whole genome shotgun (WGS) entry which is preliminary data.</text>
</comment>
<keyword evidence="2" id="KW-0285">Flavoprotein</keyword>
<dbReference type="InterPro" id="IPR036661">
    <property type="entry name" value="Luciferase-like_sf"/>
</dbReference>
<organism evidence="6 7">
    <name type="scientific">Pseudomonas kilonensis</name>
    <dbReference type="NCBI Taxonomy" id="132476"/>
    <lineage>
        <taxon>Bacteria</taxon>
        <taxon>Pseudomonadati</taxon>
        <taxon>Pseudomonadota</taxon>
        <taxon>Gammaproteobacteria</taxon>
        <taxon>Pseudomonadales</taxon>
        <taxon>Pseudomonadaceae</taxon>
        <taxon>Pseudomonas</taxon>
    </lineage>
</organism>
<dbReference type="EMBL" id="JZXC01000001">
    <property type="protein sequence ID" value="KKA09915.1"/>
    <property type="molecule type" value="Genomic_DNA"/>
</dbReference>
<keyword evidence="4" id="KW-0503">Monooxygenase</keyword>
<evidence type="ECO:0000313" key="6">
    <source>
        <dbReference type="EMBL" id="KKA09915.1"/>
    </source>
</evidence>
<dbReference type="GO" id="GO:0016705">
    <property type="term" value="F:oxidoreductase activity, acting on paired donors, with incorporation or reduction of molecular oxygen"/>
    <property type="evidence" value="ECO:0007669"/>
    <property type="project" value="InterPro"/>
</dbReference>
<evidence type="ECO:0000256" key="4">
    <source>
        <dbReference type="ARBA" id="ARBA00023033"/>
    </source>
</evidence>
<dbReference type="InterPro" id="IPR011251">
    <property type="entry name" value="Luciferase-like_dom"/>
</dbReference>
<dbReference type="PANTHER" id="PTHR30137">
    <property type="entry name" value="LUCIFERASE-LIKE MONOOXYGENASE"/>
    <property type="match status" value="1"/>
</dbReference>
<evidence type="ECO:0000256" key="1">
    <source>
        <dbReference type="ARBA" id="ARBA00010426"/>
    </source>
</evidence>
<dbReference type="Pfam" id="PF00296">
    <property type="entry name" value="Bac_luciferase"/>
    <property type="match status" value="1"/>
</dbReference>
<dbReference type="OrthoDB" id="7903015at2"/>
<dbReference type="PANTHER" id="PTHR30137:SF16">
    <property type="entry name" value="BLL0895 PROTEIN"/>
    <property type="match status" value="1"/>
</dbReference>
<name>A0A0F4XVR8_9PSED</name>
<evidence type="ECO:0000256" key="2">
    <source>
        <dbReference type="ARBA" id="ARBA00022630"/>
    </source>
</evidence>
<keyword evidence="3" id="KW-0560">Oxidoreductase</keyword>
<evidence type="ECO:0000259" key="5">
    <source>
        <dbReference type="Pfam" id="PF00296"/>
    </source>
</evidence>
<dbReference type="SUPFAM" id="SSF51679">
    <property type="entry name" value="Bacterial luciferase-like"/>
    <property type="match status" value="1"/>
</dbReference>
<reference evidence="6 7" key="1">
    <citation type="submission" date="2015-03" db="EMBL/GenBank/DDBJ databases">
        <title>Pseudomonas fluorescens 1855-344 Genome sequencing and assembly.</title>
        <authorList>
            <person name="Eng W.W.H."/>
            <person name="Gan H.M."/>
            <person name="Savka M.A."/>
        </authorList>
    </citation>
    <scope>NUCLEOTIDE SEQUENCE [LARGE SCALE GENOMIC DNA]</scope>
    <source>
        <strain evidence="6 7">1855-344</strain>
    </source>
</reference>
<proteinExistence type="inferred from homology"/>
<gene>
    <name evidence="6" type="ORF">VP02_00730</name>
</gene>